<keyword evidence="1" id="KW-0732">Signal</keyword>
<gene>
    <name evidence="2" type="ORF">LZA78_07690</name>
</gene>
<proteinExistence type="predicted"/>
<dbReference type="RefSeq" id="WP_233676351.1">
    <property type="nucleotide sequence ID" value="NZ_JAJUOS010000004.1"/>
</dbReference>
<dbReference type="Pfam" id="PF05494">
    <property type="entry name" value="MlaC"/>
    <property type="match status" value="1"/>
</dbReference>
<dbReference type="InterPro" id="IPR008869">
    <property type="entry name" value="MlaC/ttg2D"/>
</dbReference>
<sequence length="201" mass="21744">MRNEPTRRTLLALGVAGAAALALPAPALALNDAEASALIQRAVNDVNAAIASGKSGSALYADFERIFTRYADVPVIARSALGTAARSASSAQMSVFTTAFRGYLSRKYGKRFREFIGTRFEVQGARPVKTFYEVKTTAYMSGQAPFEVLWHVSDKSGRDLFFNLIIEGVNMLASERTEIGAMLDRRRGNIDALIADLKTAG</sequence>
<name>A0ABS8YU35_9RHOB</name>
<accession>A0ABS8YU35</accession>
<dbReference type="Proteomes" id="UP001521181">
    <property type="component" value="Unassembled WGS sequence"/>
</dbReference>
<dbReference type="EMBL" id="JAJUOS010000004">
    <property type="protein sequence ID" value="MCE5973357.1"/>
    <property type="molecule type" value="Genomic_DNA"/>
</dbReference>
<dbReference type="InterPro" id="IPR006311">
    <property type="entry name" value="TAT_signal"/>
</dbReference>
<dbReference type="Gene3D" id="3.10.450.710">
    <property type="entry name" value="Tgt2/MlaC"/>
    <property type="match status" value="1"/>
</dbReference>
<dbReference type="PANTHER" id="PTHR36573:SF1">
    <property type="entry name" value="INTERMEMBRANE PHOSPHOLIPID TRANSPORT SYSTEM BINDING PROTEIN MLAC"/>
    <property type="match status" value="1"/>
</dbReference>
<keyword evidence="3" id="KW-1185">Reference proteome</keyword>
<dbReference type="InterPro" id="IPR042245">
    <property type="entry name" value="Tgt2/MlaC_sf"/>
</dbReference>
<evidence type="ECO:0000256" key="1">
    <source>
        <dbReference type="SAM" id="SignalP"/>
    </source>
</evidence>
<dbReference type="PROSITE" id="PS51318">
    <property type="entry name" value="TAT"/>
    <property type="match status" value="1"/>
</dbReference>
<dbReference type="PANTHER" id="PTHR36573">
    <property type="entry name" value="INTERMEMBRANE PHOSPHOLIPID TRANSPORT SYSTEM BINDING PROTEIN MLAC"/>
    <property type="match status" value="1"/>
</dbReference>
<organism evidence="2 3">
    <name type="scientific">Rhodobacter flavimaris</name>
    <dbReference type="NCBI Taxonomy" id="2907145"/>
    <lineage>
        <taxon>Bacteria</taxon>
        <taxon>Pseudomonadati</taxon>
        <taxon>Pseudomonadota</taxon>
        <taxon>Alphaproteobacteria</taxon>
        <taxon>Rhodobacterales</taxon>
        <taxon>Rhodobacter group</taxon>
        <taxon>Rhodobacter</taxon>
    </lineage>
</organism>
<reference evidence="2 3" key="1">
    <citation type="submission" date="2021-12" db="EMBL/GenBank/DDBJ databases">
        <title>Sinirhodobacter sp. WL0062 is a bacterium isolated from seawater.</title>
        <authorList>
            <person name="Wang L."/>
            <person name="He W."/>
            <person name="Zhang D.-F."/>
        </authorList>
    </citation>
    <scope>NUCLEOTIDE SEQUENCE [LARGE SCALE GENOMIC DNA]</scope>
    <source>
        <strain evidence="2 3">WL0062</strain>
    </source>
</reference>
<comment type="caution">
    <text evidence="2">The sequence shown here is derived from an EMBL/GenBank/DDBJ whole genome shotgun (WGS) entry which is preliminary data.</text>
</comment>
<feature type="chain" id="PRO_5046584186" evidence="1">
    <location>
        <begin position="30"/>
        <end position="201"/>
    </location>
</feature>
<evidence type="ECO:0000313" key="2">
    <source>
        <dbReference type="EMBL" id="MCE5973357.1"/>
    </source>
</evidence>
<feature type="signal peptide" evidence="1">
    <location>
        <begin position="1"/>
        <end position="29"/>
    </location>
</feature>
<protein>
    <submittedName>
        <fullName evidence="2">ABC transporter substrate-binding protein</fullName>
    </submittedName>
</protein>
<evidence type="ECO:0000313" key="3">
    <source>
        <dbReference type="Proteomes" id="UP001521181"/>
    </source>
</evidence>